<evidence type="ECO:0008006" key="3">
    <source>
        <dbReference type="Google" id="ProtNLM"/>
    </source>
</evidence>
<protein>
    <recommendedName>
        <fullName evidence="3">DNA-directed DNA polymerase</fullName>
    </recommendedName>
</protein>
<organism evidence="1">
    <name type="scientific">Oikopleura dioica</name>
    <name type="common">Tunicate</name>
    <dbReference type="NCBI Taxonomy" id="34765"/>
    <lineage>
        <taxon>Eukaryota</taxon>
        <taxon>Metazoa</taxon>
        <taxon>Chordata</taxon>
        <taxon>Tunicata</taxon>
        <taxon>Appendicularia</taxon>
        <taxon>Copelata</taxon>
        <taxon>Oikopleuridae</taxon>
        <taxon>Oikopleura</taxon>
    </lineage>
</organism>
<dbReference type="PANTHER" id="PTHR33206:SF1">
    <property type="entry name" value="DNA-DIRECTED DNA POLYMERASE"/>
    <property type="match status" value="1"/>
</dbReference>
<dbReference type="PANTHER" id="PTHR33206">
    <property type="entry name" value="PROTEIN CBG10425"/>
    <property type="match status" value="1"/>
</dbReference>
<reference evidence="1" key="1">
    <citation type="journal article" date="2010" name="Science">
        <title>Plasticity of animal genome architecture unmasked by rapid evolution of a pelagic tunicate.</title>
        <authorList>
            <person name="Denoeud F."/>
            <person name="Henriet S."/>
            <person name="Mungpakdee S."/>
            <person name="Aury J.M."/>
            <person name="Da Silva C."/>
            <person name="Brinkmann H."/>
            <person name="Mikhaleva J."/>
            <person name="Olsen L.C."/>
            <person name="Jubin C."/>
            <person name="Canestro C."/>
            <person name="Bouquet J.M."/>
            <person name="Danks G."/>
            <person name="Poulain J."/>
            <person name="Campsteijn C."/>
            <person name="Adamski M."/>
            <person name="Cross I."/>
            <person name="Yadetie F."/>
            <person name="Muffato M."/>
            <person name="Louis A."/>
            <person name="Butcher S."/>
            <person name="Tsagkogeorga G."/>
            <person name="Konrad A."/>
            <person name="Singh S."/>
            <person name="Jensen M.F."/>
            <person name="Cong E.H."/>
            <person name="Eikeseth-Otteraa H."/>
            <person name="Noel B."/>
            <person name="Anthouard V."/>
            <person name="Porcel B.M."/>
            <person name="Kachouri-Lafond R."/>
            <person name="Nishino A."/>
            <person name="Ugolini M."/>
            <person name="Chourrout P."/>
            <person name="Nishida H."/>
            <person name="Aasland R."/>
            <person name="Huzurbazar S."/>
            <person name="Westhof E."/>
            <person name="Delsuc F."/>
            <person name="Lehrach H."/>
            <person name="Reinhardt R."/>
            <person name="Weissenbach J."/>
            <person name="Roy S.W."/>
            <person name="Artiguenave F."/>
            <person name="Postlethwait J.H."/>
            <person name="Manak J.R."/>
            <person name="Thompson E.M."/>
            <person name="Jaillon O."/>
            <person name="Du Pasquier L."/>
            <person name="Boudinot P."/>
            <person name="Liberles D.A."/>
            <person name="Volff J.N."/>
            <person name="Philippe H."/>
            <person name="Lenhard B."/>
            <person name="Roest Crollius H."/>
            <person name="Wincker P."/>
            <person name="Chourrout D."/>
        </authorList>
    </citation>
    <scope>NUCLEOTIDE SEQUENCE [LARGE SCALE GENOMIC DNA]</scope>
</reference>
<dbReference type="InParanoid" id="E4XDP6"/>
<sequence>MIRKRLLPSRRPDTNTNILAHVAEKRNVQVMVHIKRFKLSTPGLNPWIILGELSKLGDDKKKLFKDSQISDRNFLNFCYTRQVTCPKSLKSEILDLYEIKIFEIRKKYFHVSAKKRTTGFELISEERYSPSHFFIEEDKSKVFLYDYKVVFNTLVNQKPVKSIKGLVDRTYEISDFALRISGLSLFGGPGNVRLDELSKVCRTLQKHIRIFELQDFSPLKMRVFYEFEVSSETDDCIDLLIEKLENYDPNKSLEFSIIYDKNVLGLTYFKCSVENCIYQTSDRENFLKHKKICTTRQKEIVPVLKSYGMTMNPILDAIELGFMQKTFLNFRKNRIITFDIETIEKKIETTSKLTTIHAELCLLSIAIGSNFGYEKFLIRRSDDNQGVKELVDKFVNEIETLAENETKFLPKDLVAAINFVKDIDVSSESHELKAKVSWIKRELINYAKIDIYGFNSAKFDLKVLAPYLLPILNKKYGAKVSVIKKGTCYFSIKTPTFEFKDAMLFSTPTSLSGYLRQGGVDEEKSIWPYEKYTSVFDIINDRNFPDYKDFFSSLKNKNISREEYETSKRQFYDQQQMTGNYTMAHWLKHYNLMDVVPFAKAINNQFEVFHTSFKIDPAICMSLPKYAMMCVFDCYSKDAPLSYSFHQKSSDLHKLLRDSIIGGLVNVYSRYTELRKDVDAPKNAKFAPNGDRFTQIQFLDFNALYLHAQRQKLPTTPGIIWKKDGEKMFKKSIMSVGNSMAALQWLTYTDEFSPFLVKSDGTRAVLEHQYFRGEHKVEGYNIDGYANIDGAHHFFEFLGCYYHKFCDDCHPDEVDTTWNEKHDFLKSRGTVHVMRECEWNRRRQLHLMKRSRHWGQIFRWKQSEQDILEGIKKEQLYGFIVADVECPKHIYEKISYLNFPPIIRKMVLSEEHLSPYMKERYQQDGKTVFKGQSVVQTFNGSAILLITPLAKFYMDLGLKIKNIKEFIQYRGEFCLTDYVHTITKGRVDAIKNKNNALALAFKTIGNCGGFGKTIEQVDRPTTKYLDEKQLQRAVRKPTFKTTQPLAQENGDYEISEVTMEKMKIPDNKPTVIGVAILQHSKLHFLKFVYFFLHKYLKPGSYKLNYADTDSLAISLTKSLEPGETLRSKMKAAFAPLIRDDMHDEFFAEWHRWLVLEDTVENSKEPGLLKTEWSTSNGALVCLTNKMYFGFDLTTNEAKRSTKGVSHTQEVTLDEFIACLQNNITGSNKFTMRNLRTHNDSTVRRVSTLKTVLSDLFIKLRVLSDRVTCEPLTQNGVPI</sequence>
<dbReference type="SUPFAM" id="SSF56672">
    <property type="entry name" value="DNA/RNA polymerases"/>
    <property type="match status" value="1"/>
</dbReference>
<dbReference type="OrthoDB" id="10066471at2759"/>
<dbReference type="AlphaFoldDB" id="E4XDP6"/>
<proteinExistence type="predicted"/>
<name>E4XDP6_OIKDI</name>
<evidence type="ECO:0000313" key="1">
    <source>
        <dbReference type="EMBL" id="CBY19284.1"/>
    </source>
</evidence>
<evidence type="ECO:0000313" key="2">
    <source>
        <dbReference type="Proteomes" id="UP000001307"/>
    </source>
</evidence>
<accession>E4XDP6</accession>
<keyword evidence="2" id="KW-1185">Reference proteome</keyword>
<dbReference type="EMBL" id="FN653039">
    <property type="protein sequence ID" value="CBY19284.1"/>
    <property type="molecule type" value="Genomic_DNA"/>
</dbReference>
<dbReference type="Proteomes" id="UP000001307">
    <property type="component" value="Unassembled WGS sequence"/>
</dbReference>
<dbReference type="InterPro" id="IPR043502">
    <property type="entry name" value="DNA/RNA_pol_sf"/>
</dbReference>
<gene>
    <name evidence="1" type="ORF">GSOID_T00008291001</name>
</gene>